<dbReference type="Proteomes" id="UP000613030">
    <property type="component" value="Unassembled WGS sequence"/>
</dbReference>
<keyword evidence="2" id="KW-1185">Reference proteome</keyword>
<evidence type="ECO:0000313" key="1">
    <source>
        <dbReference type="EMBL" id="MBL0745694.1"/>
    </source>
</evidence>
<evidence type="ECO:0000313" key="2">
    <source>
        <dbReference type="Proteomes" id="UP000613030"/>
    </source>
</evidence>
<protein>
    <submittedName>
        <fullName evidence="1">Methyltransferase domain-containing protein</fullName>
    </submittedName>
</protein>
<keyword evidence="1" id="KW-0808">Transferase</keyword>
<organism evidence="1 2">
    <name type="scientific">Chryseolinea lacunae</name>
    <dbReference type="NCBI Taxonomy" id="2801331"/>
    <lineage>
        <taxon>Bacteria</taxon>
        <taxon>Pseudomonadati</taxon>
        <taxon>Bacteroidota</taxon>
        <taxon>Cytophagia</taxon>
        <taxon>Cytophagales</taxon>
        <taxon>Fulvivirgaceae</taxon>
        <taxon>Chryseolinea</taxon>
    </lineage>
</organism>
<dbReference type="EMBL" id="JAERRB010000018">
    <property type="protein sequence ID" value="MBL0745694.1"/>
    <property type="molecule type" value="Genomic_DNA"/>
</dbReference>
<dbReference type="RefSeq" id="WP_236676363.1">
    <property type="nucleotide sequence ID" value="NZ_JAERRB010000018.1"/>
</dbReference>
<name>A0ABS1L1V3_9BACT</name>
<dbReference type="SUPFAM" id="SSF53335">
    <property type="entry name" value="S-adenosyl-L-methionine-dependent methyltransferases"/>
    <property type="match status" value="1"/>
</dbReference>
<comment type="caution">
    <text evidence="1">The sequence shown here is derived from an EMBL/GenBank/DDBJ whole genome shotgun (WGS) entry which is preliminary data.</text>
</comment>
<dbReference type="GO" id="GO:0032259">
    <property type="term" value="P:methylation"/>
    <property type="evidence" value="ECO:0007669"/>
    <property type="project" value="UniProtKB-KW"/>
</dbReference>
<dbReference type="Pfam" id="PF13489">
    <property type="entry name" value="Methyltransf_23"/>
    <property type="match status" value="1"/>
</dbReference>
<proteinExistence type="predicted"/>
<gene>
    <name evidence="1" type="ORF">JI741_30960</name>
</gene>
<accession>A0ABS1L1V3</accession>
<dbReference type="InterPro" id="IPR029063">
    <property type="entry name" value="SAM-dependent_MTases_sf"/>
</dbReference>
<dbReference type="Gene3D" id="3.40.50.150">
    <property type="entry name" value="Vaccinia Virus protein VP39"/>
    <property type="match status" value="1"/>
</dbReference>
<sequence length="210" mass="23595">MNRERNATGVNSYERDIWLSPVEFLADRCQKSNAVAWMDICCGRAKALIQTTLHLNPQFPSHHFRMVGVDLVDAYDPIPADLNSITLLTESFRSLSTNFKFDLITCVHGLHYIGDKLGAIQKACSLLTPGGTFVANLDLQNFKSLSQKNFHKHISTWLHDSGLTYNNKRHLLTATGNRSLNIPFTYIGANDQAGPNYTGQEVVDSYYELQ</sequence>
<reference evidence="1 2" key="1">
    <citation type="submission" date="2021-01" db="EMBL/GenBank/DDBJ databases">
        <title>Chryseolinea sp. Jin1 Genome sequencing and assembly.</title>
        <authorList>
            <person name="Kim I."/>
        </authorList>
    </citation>
    <scope>NUCLEOTIDE SEQUENCE [LARGE SCALE GENOMIC DNA]</scope>
    <source>
        <strain evidence="1 2">Jin1</strain>
    </source>
</reference>
<dbReference type="GO" id="GO:0008168">
    <property type="term" value="F:methyltransferase activity"/>
    <property type="evidence" value="ECO:0007669"/>
    <property type="project" value="UniProtKB-KW"/>
</dbReference>
<keyword evidence="1" id="KW-0489">Methyltransferase</keyword>